<evidence type="ECO:0000313" key="2">
    <source>
        <dbReference type="Proteomes" id="UP001163321"/>
    </source>
</evidence>
<proteinExistence type="predicted"/>
<name>A0ACC0WID6_9STRA</name>
<reference evidence="1 2" key="1">
    <citation type="journal article" date="2022" name="bioRxiv">
        <title>The genome of the oomycete Peronosclerospora sorghi, a cosmopolitan pathogen of maize and sorghum, is inflated with dispersed pseudogenes.</title>
        <authorList>
            <person name="Fletcher K."/>
            <person name="Martin F."/>
            <person name="Isakeit T."/>
            <person name="Cavanaugh K."/>
            <person name="Magill C."/>
            <person name="Michelmore R."/>
        </authorList>
    </citation>
    <scope>NUCLEOTIDE SEQUENCE [LARGE SCALE GENOMIC DNA]</scope>
    <source>
        <strain evidence="1">P6</strain>
    </source>
</reference>
<sequence length="226" mass="25397">MATRNQTLLEAFNIVQQARPCFSINAGVQASTKCTLKRPRPSSIRRISHARRLYARRALSSIGCFLLSFKLRRAYQATGVRHDKHKRKQDKCPPPHKVASSHRSRLLGALVVLTYDVSSALGKTRGTTGVRDREEREHRGFSRRTCDHSIVEVAIGTSCQRPDEAGDSNRRALSAFFHGYTTFLEHGPVAKAREHEQFGRILMAPRGLTITGPCLPRRTCWTVPLP</sequence>
<dbReference type="EMBL" id="CM047591">
    <property type="protein sequence ID" value="KAI9918420.1"/>
    <property type="molecule type" value="Genomic_DNA"/>
</dbReference>
<comment type="caution">
    <text evidence="1">The sequence shown here is derived from an EMBL/GenBank/DDBJ whole genome shotgun (WGS) entry which is preliminary data.</text>
</comment>
<protein>
    <submittedName>
        <fullName evidence="1">Uncharacterized protein</fullName>
    </submittedName>
</protein>
<gene>
    <name evidence="1" type="ORF">PsorP6_011442</name>
</gene>
<accession>A0ACC0WID6</accession>
<keyword evidence="2" id="KW-1185">Reference proteome</keyword>
<dbReference type="Proteomes" id="UP001163321">
    <property type="component" value="Chromosome 12"/>
</dbReference>
<evidence type="ECO:0000313" key="1">
    <source>
        <dbReference type="EMBL" id="KAI9918420.1"/>
    </source>
</evidence>
<organism evidence="1 2">
    <name type="scientific">Peronosclerospora sorghi</name>
    <dbReference type="NCBI Taxonomy" id="230839"/>
    <lineage>
        <taxon>Eukaryota</taxon>
        <taxon>Sar</taxon>
        <taxon>Stramenopiles</taxon>
        <taxon>Oomycota</taxon>
        <taxon>Peronosporomycetes</taxon>
        <taxon>Peronosporales</taxon>
        <taxon>Peronosporaceae</taxon>
        <taxon>Peronosclerospora</taxon>
    </lineage>
</organism>